<sequence length="62" mass="6853">MGCAVSDNKRFSLDAIDDNKAALEAAKNNDKGSRDHSMQKIVALTNLPFLIAVVAYLLWKFL</sequence>
<accession>A0A0N0GPT2</accession>
<dbReference type="AlphaFoldDB" id="A0A0N0GPT2"/>
<dbReference type="EMBL" id="LAQT01000003">
    <property type="protein sequence ID" value="KPC53995.1"/>
    <property type="molecule type" value="Genomic_DNA"/>
</dbReference>
<evidence type="ECO:0000256" key="1">
    <source>
        <dbReference type="SAM" id="Phobius"/>
    </source>
</evidence>
<feature type="transmembrane region" description="Helical" evidence="1">
    <location>
        <begin position="41"/>
        <end position="59"/>
    </location>
</feature>
<comment type="caution">
    <text evidence="2">The sequence shown here is derived from an EMBL/GenBank/DDBJ whole genome shotgun (WGS) entry which is preliminary data.</text>
</comment>
<dbReference type="Proteomes" id="UP000037939">
    <property type="component" value="Unassembled WGS sequence"/>
</dbReference>
<keyword evidence="1" id="KW-0472">Membrane</keyword>
<proteinExistence type="predicted"/>
<evidence type="ECO:0000313" key="2">
    <source>
        <dbReference type="EMBL" id="KPC53995.1"/>
    </source>
</evidence>
<keyword evidence="1" id="KW-1133">Transmembrane helix</keyword>
<keyword evidence="3" id="KW-1185">Reference proteome</keyword>
<keyword evidence="1" id="KW-0812">Transmembrane</keyword>
<gene>
    <name evidence="2" type="ORF">WG78_05080</name>
</gene>
<protein>
    <submittedName>
        <fullName evidence="2">Uncharacterized protein</fullName>
    </submittedName>
</protein>
<organism evidence="2 3">
    <name type="scientific">Amantichitinum ursilacus</name>
    <dbReference type="NCBI Taxonomy" id="857265"/>
    <lineage>
        <taxon>Bacteria</taxon>
        <taxon>Pseudomonadati</taxon>
        <taxon>Pseudomonadota</taxon>
        <taxon>Betaproteobacteria</taxon>
        <taxon>Neisseriales</taxon>
        <taxon>Chitinibacteraceae</taxon>
        <taxon>Amantichitinum</taxon>
    </lineage>
</organism>
<dbReference type="STRING" id="857265.WG78_05080"/>
<name>A0A0N0GPT2_9NEIS</name>
<reference evidence="2 3" key="1">
    <citation type="submission" date="2015-07" db="EMBL/GenBank/DDBJ databases">
        <title>Draft genome sequence of the Amantichitinum ursilacus IGB-41, a new chitin-degrading bacterium.</title>
        <authorList>
            <person name="Kirstahler P."/>
            <person name="Guenther M."/>
            <person name="Grumaz C."/>
            <person name="Rupp S."/>
            <person name="Zibek S."/>
            <person name="Sohn K."/>
        </authorList>
    </citation>
    <scope>NUCLEOTIDE SEQUENCE [LARGE SCALE GENOMIC DNA]</scope>
    <source>
        <strain evidence="2 3">IGB-41</strain>
    </source>
</reference>
<evidence type="ECO:0000313" key="3">
    <source>
        <dbReference type="Proteomes" id="UP000037939"/>
    </source>
</evidence>